<organism evidence="3 4">
    <name type="scientific">Nyssa sinensis</name>
    <dbReference type="NCBI Taxonomy" id="561372"/>
    <lineage>
        <taxon>Eukaryota</taxon>
        <taxon>Viridiplantae</taxon>
        <taxon>Streptophyta</taxon>
        <taxon>Embryophyta</taxon>
        <taxon>Tracheophyta</taxon>
        <taxon>Spermatophyta</taxon>
        <taxon>Magnoliopsida</taxon>
        <taxon>eudicotyledons</taxon>
        <taxon>Gunneridae</taxon>
        <taxon>Pentapetalae</taxon>
        <taxon>asterids</taxon>
        <taxon>Cornales</taxon>
        <taxon>Nyssaceae</taxon>
        <taxon>Nyssa</taxon>
    </lineage>
</organism>
<feature type="compositionally biased region" description="Polar residues" evidence="2">
    <location>
        <begin position="649"/>
        <end position="672"/>
    </location>
</feature>
<dbReference type="Proteomes" id="UP000325577">
    <property type="component" value="Linkage Group LG15"/>
</dbReference>
<protein>
    <submittedName>
        <fullName evidence="3">Uncharacterized protein</fullName>
    </submittedName>
</protein>
<gene>
    <name evidence="3" type="ORF">F0562_028322</name>
</gene>
<dbReference type="AlphaFoldDB" id="A0A5J5BAB0"/>
<comment type="similarity">
    <text evidence="1">Belongs to the TCP11 family.</text>
</comment>
<dbReference type="OrthoDB" id="276323at2759"/>
<sequence length="785" mass="88686">MTESQGVAGTALNIPAIDSNTKSSSSSHPKLPRRLRRRLLESKSPSTTVEEIEAKLKEADLRRQQFYELMSSKARPKLKSPSWSSSQEGDLGQRLKAKLNAAEQKRLSILAKVQKRLARLDELRQAAKIGVETRFEKERDELGTKVESRVRQAEANRLLLLTAHRQRSAVKKEQTAQSLMQRLIQESKYKECVSAAIHRKRAAAEKKRSGLLEAEKSRARSRALLVRKIANSVYSQREIERRRLKDQLEDRLQRAKKLRAEYLRQRGSLRSRIRANSNVLVEQGEFLSRKLARYWRQFVRLRGTTFALTKVYVALDINERSVKLMPFEELALQIESAETIKVVKALLDRFESRITLRGEATCASDISSLEPIDHLLERVASPRRRGNVSNATRSKGVKKVGSRREVAHSSDKSSRYPVRVVLCAYMILGHPDAVFNGKGEHEIALAESAESFVRGFELLIKIILDGPIRTTQEGTASSVTSRMTFRSQMEAFDKAWCSYLYRFVAWKVKDAKLLEEDLVRAACQMELSMMQTCKMTPGDNGGLSPDMKAIQKQVTEDQMILREKMQHLSGSAGLQRMECALSETRSRFFEAKGNGSSLITPAACRSSPSLPGSSDGLAVYGSDEIKNLDENHNRSNYVVHSLFKAVDSSPGNEVDSSTSRCSTDGHSSSDAMSVSENEVLVNEIVHEHHHGFADSLDVSNEDKESIKAKVRETMEKAFWNGIMESMKQDEPDYNWVLKLTKEVRDELCEISPSSWRQEIVETIDIDILSQVLKSGSLDMDYLERS</sequence>
<dbReference type="Pfam" id="PF05794">
    <property type="entry name" value="Tcp11"/>
    <property type="match status" value="1"/>
</dbReference>
<proteinExistence type="inferred from homology"/>
<dbReference type="EMBL" id="CM018038">
    <property type="protein sequence ID" value="KAA8538697.1"/>
    <property type="molecule type" value="Genomic_DNA"/>
</dbReference>
<feature type="region of interest" description="Disordered" evidence="2">
    <location>
        <begin position="384"/>
        <end position="411"/>
    </location>
</feature>
<accession>A0A5J5BAB0</accession>
<feature type="compositionally biased region" description="Basic and acidic residues" evidence="2">
    <location>
        <begin position="402"/>
        <end position="411"/>
    </location>
</feature>
<name>A0A5J5BAB0_9ASTE</name>
<evidence type="ECO:0000256" key="1">
    <source>
        <dbReference type="ARBA" id="ARBA00010954"/>
    </source>
</evidence>
<evidence type="ECO:0000313" key="4">
    <source>
        <dbReference type="Proteomes" id="UP000325577"/>
    </source>
</evidence>
<evidence type="ECO:0000256" key="2">
    <source>
        <dbReference type="SAM" id="MobiDB-lite"/>
    </source>
</evidence>
<dbReference type="PANTHER" id="PTHR12832:SF11">
    <property type="entry name" value="LD23868P"/>
    <property type="match status" value="1"/>
</dbReference>
<reference evidence="3 4" key="1">
    <citation type="submission" date="2019-09" db="EMBL/GenBank/DDBJ databases">
        <title>A chromosome-level genome assembly of the Chinese tupelo Nyssa sinensis.</title>
        <authorList>
            <person name="Yang X."/>
            <person name="Kang M."/>
            <person name="Yang Y."/>
            <person name="Xiong H."/>
            <person name="Wang M."/>
            <person name="Zhang Z."/>
            <person name="Wang Z."/>
            <person name="Wu H."/>
            <person name="Ma T."/>
            <person name="Liu J."/>
            <person name="Xi Z."/>
        </authorList>
    </citation>
    <scope>NUCLEOTIDE SEQUENCE [LARGE SCALE GENOMIC DNA]</scope>
    <source>
        <strain evidence="3">J267</strain>
        <tissue evidence="3">Leaf</tissue>
    </source>
</reference>
<dbReference type="GO" id="GO:0007165">
    <property type="term" value="P:signal transduction"/>
    <property type="evidence" value="ECO:0007669"/>
    <property type="project" value="TreeGrafter"/>
</dbReference>
<feature type="region of interest" description="Disordered" evidence="2">
    <location>
        <begin position="1"/>
        <end position="50"/>
    </location>
</feature>
<dbReference type="PANTHER" id="PTHR12832">
    <property type="entry name" value="TESTIS-SPECIFIC PROTEIN PBS13 T-COMPLEX 11"/>
    <property type="match status" value="1"/>
</dbReference>
<dbReference type="InterPro" id="IPR008862">
    <property type="entry name" value="Tcp11"/>
</dbReference>
<keyword evidence="4" id="KW-1185">Reference proteome</keyword>
<evidence type="ECO:0000313" key="3">
    <source>
        <dbReference type="EMBL" id="KAA8538697.1"/>
    </source>
</evidence>
<feature type="region of interest" description="Disordered" evidence="2">
    <location>
        <begin position="648"/>
        <end position="672"/>
    </location>
</feature>